<name>A0A5E8CKC6_9ZZZZ</name>
<reference evidence="2" key="1">
    <citation type="submission" date="2019-09" db="EMBL/GenBank/DDBJ databases">
        <authorList>
            <person name="Needham M D."/>
        </authorList>
    </citation>
    <scope>NUCLEOTIDE SEQUENCE</scope>
</reference>
<evidence type="ECO:0000313" key="2">
    <source>
        <dbReference type="EMBL" id="VVU95119.1"/>
    </source>
</evidence>
<feature type="region of interest" description="Disordered" evidence="1">
    <location>
        <begin position="1"/>
        <end position="22"/>
    </location>
</feature>
<protein>
    <submittedName>
        <fullName evidence="2">Uncharacterized protein</fullName>
    </submittedName>
</protein>
<dbReference type="AlphaFoldDB" id="A0A5E8CKC6"/>
<organism evidence="2">
    <name type="scientific">seawater metagenome</name>
    <dbReference type="NCBI Taxonomy" id="1561972"/>
    <lineage>
        <taxon>unclassified sequences</taxon>
        <taxon>metagenomes</taxon>
        <taxon>ecological metagenomes</taxon>
    </lineage>
</organism>
<dbReference type="EMBL" id="CABVLZ010000003">
    <property type="protein sequence ID" value="VVU95119.1"/>
    <property type="molecule type" value="Genomic_DNA"/>
</dbReference>
<proteinExistence type="predicted"/>
<accession>A0A5E8CKC6</accession>
<sequence length="100" mass="10732">MSQLAKATTWAPQNASHYGAAPKDAPYCKDDSKITSYALCLNSASDYPKDDRRTFCSICPCGKDALKGVPKAKTDHTCGPNSSNCPNIIYQADGVISRTN</sequence>
<gene>
    <name evidence="2" type="ORF">CPAV1605_844</name>
</gene>
<feature type="compositionally biased region" description="Polar residues" evidence="1">
    <location>
        <begin position="1"/>
        <end position="16"/>
    </location>
</feature>
<evidence type="ECO:0000256" key="1">
    <source>
        <dbReference type="SAM" id="MobiDB-lite"/>
    </source>
</evidence>